<sequence>MNREKRINPVSPLSAASPRHRIPKKMVADANLDETSLDQTLQPFSDTVLDTTEDLDCSTSTIQEQFSNVTLSNVTLSIDPEIYKPDINLDDTALEQTFSMVGTENKLTLESLIEEADEESGEEDGSEEDDNEEEMNQTLVDSTLDDAAAHVEEAVQFVGLSTVDEESNDAASEKSPTRALPLEPLPPIDEPELSFTRHDDSFGLYDIPTNYEEFKNLKDGDDPARQREDVAWFQETLANKTFEEAEEAEETNDMPAADNSNTGSRGKYEDFDESMISFLQHETRAAEAVCNEQQQVVAQLQQELAVKQQLIEQIREETELLRQGVVESDSMFKSELKKVSEAHKIELNEQRNELMELQMFLEDAQKKHRAESEIWESNAAEKAAEYEKLTNVYRESLTDLVDAKETIRKLEDHILELEKKATEEVLGESLALIEKQAELELRIKELELNEGETSKKLEKYDENLMECNRKLEESKAKIEAFEQQVVELEKYNLDLVQERDALQEKIAAAQAVPEEALLEYQQDLESLRSEMAKKSADAEKLQQEYDDILVKWNAATATINNLEDRLTVEVNVKQGLLDEKKVLEEECSTFRKLLEEAETKQQEEIVLLRAEIAQKTEEADALRREHQTKLAGVEATVEELETRLRADDNTNKGLLDEKMQLENEVSEARRLLEESQQKSQQEIAVLEQRIAGNTDELRAEIDALAKQLDDARSGLEGMTRRADDLAKTNDELTEGKRQSQEEVDECQREMAALEEKLSTLSSQLAEKSSAMDLLKAEHERTTAEKQTMSEAIADQVKQLQEQTALLDDQKSLCADYEQRLAEAEARDKESLHRAEEEIEKLNILVLQLNKDKDLLVDDNKTMTGTLDNIRAKLETTTEKLHMTEERLTSSEIQLMDSETQFARTQAALEDEVEEQKRVAQSLKAEMASKAEETEQLLVQNADVVEKLKEAEAKMQNMQTRLEEQLQEIRSLQEEKNGFNEEIERLGKQLDEVDDLEADYLKQISDLRNQLYKPKNEAGPGLLSVLKGGVEALSPDSIHEDHGKENRATTPCTSKIESPGVLHTPTTDRTMGVELEATKLATPARQSEKRQKRGTPNRSCAQQ</sequence>
<proteinExistence type="predicted"/>
<dbReference type="PANTHER" id="PTHR47357:SF1">
    <property type="entry name" value="SPINDLE POLE BODY COMPONENT 110"/>
    <property type="match status" value="1"/>
</dbReference>
<feature type="coiled-coil region" evidence="1">
    <location>
        <begin position="400"/>
        <end position="551"/>
    </location>
</feature>
<feature type="non-terminal residue" evidence="3">
    <location>
        <position position="1102"/>
    </location>
</feature>
<feature type="region of interest" description="Disordered" evidence="2">
    <location>
        <begin position="243"/>
        <end position="264"/>
    </location>
</feature>
<feature type="compositionally biased region" description="Basic and acidic residues" evidence="2">
    <location>
        <begin position="1036"/>
        <end position="1046"/>
    </location>
</feature>
<dbReference type="PANTHER" id="PTHR47357">
    <property type="entry name" value="COP1-INTERACTIVE PROTEIN 1"/>
    <property type="match status" value="1"/>
</dbReference>
<dbReference type="Gene3D" id="1.10.287.1490">
    <property type="match status" value="1"/>
</dbReference>
<keyword evidence="4" id="KW-1185">Reference proteome</keyword>
<comment type="caution">
    <text evidence="3">The sequence shown here is derived from an EMBL/GenBank/DDBJ whole genome shotgun (WGS) entry which is preliminary data.</text>
</comment>
<evidence type="ECO:0000313" key="4">
    <source>
        <dbReference type="Proteomes" id="UP001177023"/>
    </source>
</evidence>
<name>A0AA36D9R6_9BILA</name>
<feature type="region of interest" description="Disordered" evidence="2">
    <location>
        <begin position="1"/>
        <end position="20"/>
    </location>
</feature>
<keyword evidence="1" id="KW-0175">Coiled coil</keyword>
<dbReference type="AlphaFoldDB" id="A0AA36D9R6"/>
<feature type="compositionally biased region" description="Acidic residues" evidence="2">
    <location>
        <begin position="114"/>
        <end position="135"/>
    </location>
</feature>
<feature type="coiled-coil region" evidence="1">
    <location>
        <begin position="283"/>
        <end position="367"/>
    </location>
</feature>
<feature type="region of interest" description="Disordered" evidence="2">
    <location>
        <begin position="715"/>
        <end position="742"/>
    </location>
</feature>
<accession>A0AA36D9R6</accession>
<dbReference type="Proteomes" id="UP001177023">
    <property type="component" value="Unassembled WGS sequence"/>
</dbReference>
<organism evidence="3 4">
    <name type="scientific">Mesorhabditis spiculigera</name>
    <dbReference type="NCBI Taxonomy" id="96644"/>
    <lineage>
        <taxon>Eukaryota</taxon>
        <taxon>Metazoa</taxon>
        <taxon>Ecdysozoa</taxon>
        <taxon>Nematoda</taxon>
        <taxon>Chromadorea</taxon>
        <taxon>Rhabditida</taxon>
        <taxon>Rhabditina</taxon>
        <taxon>Rhabditomorpha</taxon>
        <taxon>Rhabditoidea</taxon>
        <taxon>Rhabditidae</taxon>
        <taxon>Mesorhabditinae</taxon>
        <taxon>Mesorhabditis</taxon>
    </lineage>
</organism>
<protein>
    <submittedName>
        <fullName evidence="3">Uncharacterized protein</fullName>
    </submittedName>
</protein>
<dbReference type="GO" id="GO:0005200">
    <property type="term" value="F:structural constituent of cytoskeleton"/>
    <property type="evidence" value="ECO:0007669"/>
    <property type="project" value="TreeGrafter"/>
</dbReference>
<dbReference type="EMBL" id="CATQJA010002664">
    <property type="protein sequence ID" value="CAJ0582355.1"/>
    <property type="molecule type" value="Genomic_DNA"/>
</dbReference>
<evidence type="ECO:0000256" key="2">
    <source>
        <dbReference type="SAM" id="MobiDB-lite"/>
    </source>
</evidence>
<evidence type="ECO:0000313" key="3">
    <source>
        <dbReference type="EMBL" id="CAJ0582355.1"/>
    </source>
</evidence>
<feature type="region of interest" description="Disordered" evidence="2">
    <location>
        <begin position="1033"/>
        <end position="1102"/>
    </location>
</feature>
<reference evidence="3" key="1">
    <citation type="submission" date="2023-06" db="EMBL/GenBank/DDBJ databases">
        <authorList>
            <person name="Delattre M."/>
        </authorList>
    </citation>
    <scope>NUCLEOTIDE SEQUENCE</scope>
    <source>
        <strain evidence="3">AF72</strain>
    </source>
</reference>
<gene>
    <name evidence="3" type="ORF">MSPICULIGERA_LOCUS20491</name>
</gene>
<evidence type="ECO:0000256" key="1">
    <source>
        <dbReference type="SAM" id="Coils"/>
    </source>
</evidence>
<feature type="region of interest" description="Disordered" evidence="2">
    <location>
        <begin position="114"/>
        <end position="138"/>
    </location>
</feature>
<dbReference type="GO" id="GO:0005856">
    <property type="term" value="C:cytoskeleton"/>
    <property type="evidence" value="ECO:0007669"/>
    <property type="project" value="TreeGrafter"/>
</dbReference>
<feature type="region of interest" description="Disordered" evidence="2">
    <location>
        <begin position="158"/>
        <end position="192"/>
    </location>
</feature>